<reference evidence="3" key="1">
    <citation type="submission" date="2019-04" db="EMBL/GenBank/DDBJ databases">
        <authorList>
            <person name="Melise S."/>
            <person name="Noan J."/>
            <person name="Okalmin O."/>
        </authorList>
    </citation>
    <scope>NUCLEOTIDE SEQUENCE</scope>
    <source>
        <strain evidence="3">FN9</strain>
    </source>
</reference>
<sequence>MSDFHDKYGDGQPLSEETREDLRRMTLGLTDQKTIDTLTRVGMVAKFRRQSSLNFHEDDKVKKKTGGHLEKTTAETVDEYAVKKHVSQDDGKDIPLFQENISIGYQSIRSDTDPEFLSPTGPSGTGKDTDGHVPQRIGIPSVTL</sequence>
<proteinExistence type="predicted"/>
<dbReference type="EMBL" id="CAJPIJ010000167">
    <property type="protein sequence ID" value="CAG2001182.1"/>
    <property type="molecule type" value="Genomic_DNA"/>
</dbReference>
<protein>
    <submittedName>
        <fullName evidence="3">Uncharacterized protein</fullName>
    </submittedName>
</protein>
<accession>A0A4E9DUN5</accession>
<evidence type="ECO:0000313" key="3">
    <source>
        <dbReference type="EMBL" id="VIO57430.1"/>
    </source>
</evidence>
<feature type="region of interest" description="Disordered" evidence="1">
    <location>
        <begin position="1"/>
        <end position="20"/>
    </location>
</feature>
<evidence type="ECO:0000313" key="2">
    <source>
        <dbReference type="EMBL" id="CAG2001182.1"/>
    </source>
</evidence>
<reference evidence="2" key="2">
    <citation type="submission" date="2021-03" db="EMBL/GenBank/DDBJ databases">
        <authorList>
            <person name="Alouane T."/>
            <person name="Langin T."/>
            <person name="Bonhomme L."/>
        </authorList>
    </citation>
    <scope>NUCLEOTIDE SEQUENCE</scope>
    <source>
        <strain evidence="2">MDC_Fg202</strain>
    </source>
</reference>
<organism evidence="3">
    <name type="scientific">Gibberella zeae</name>
    <name type="common">Wheat head blight fungus</name>
    <name type="synonym">Fusarium graminearum</name>
    <dbReference type="NCBI Taxonomy" id="5518"/>
    <lineage>
        <taxon>Eukaryota</taxon>
        <taxon>Fungi</taxon>
        <taxon>Dikarya</taxon>
        <taxon>Ascomycota</taxon>
        <taxon>Pezizomycotina</taxon>
        <taxon>Sordariomycetes</taxon>
        <taxon>Hypocreomycetidae</taxon>
        <taxon>Hypocreales</taxon>
        <taxon>Nectriaceae</taxon>
        <taxon>Fusarium</taxon>
    </lineage>
</organism>
<feature type="region of interest" description="Disordered" evidence="1">
    <location>
        <begin position="108"/>
        <end position="144"/>
    </location>
</feature>
<dbReference type="AlphaFoldDB" id="A0A4E9DUN5"/>
<dbReference type="EMBL" id="CAAKMV010000129">
    <property type="protein sequence ID" value="VIO57430.1"/>
    <property type="molecule type" value="Genomic_DNA"/>
</dbReference>
<evidence type="ECO:0000256" key="1">
    <source>
        <dbReference type="SAM" id="MobiDB-lite"/>
    </source>
</evidence>
<gene>
    <name evidence="3" type="ORF">FUG_LOCUS251720</name>
    <name evidence="2" type="ORF">MDCFG202_LOCUS464427</name>
</gene>
<name>A0A4E9DUN5_GIBZA</name>
<dbReference type="Proteomes" id="UP000746612">
    <property type="component" value="Unassembled WGS sequence"/>
</dbReference>